<evidence type="ECO:0000259" key="1">
    <source>
        <dbReference type="PROSITE" id="PS50879"/>
    </source>
</evidence>
<evidence type="ECO:0000313" key="3">
    <source>
        <dbReference type="Proteomes" id="UP001234989"/>
    </source>
</evidence>
<dbReference type="PANTHER" id="PTHR47723">
    <property type="entry name" value="OS05G0353850 PROTEIN"/>
    <property type="match status" value="1"/>
</dbReference>
<organism evidence="2 3">
    <name type="scientific">Solanum verrucosum</name>
    <dbReference type="NCBI Taxonomy" id="315347"/>
    <lineage>
        <taxon>Eukaryota</taxon>
        <taxon>Viridiplantae</taxon>
        <taxon>Streptophyta</taxon>
        <taxon>Embryophyta</taxon>
        <taxon>Tracheophyta</taxon>
        <taxon>Spermatophyta</taxon>
        <taxon>Magnoliopsida</taxon>
        <taxon>eudicotyledons</taxon>
        <taxon>Gunneridae</taxon>
        <taxon>Pentapetalae</taxon>
        <taxon>asterids</taxon>
        <taxon>lamiids</taxon>
        <taxon>Solanales</taxon>
        <taxon>Solanaceae</taxon>
        <taxon>Solanoideae</taxon>
        <taxon>Solaneae</taxon>
        <taxon>Solanum</taxon>
    </lineage>
</organism>
<reference evidence="2" key="1">
    <citation type="submission" date="2023-08" db="EMBL/GenBank/DDBJ databases">
        <title>A de novo genome assembly of Solanum verrucosum Schlechtendal, a Mexican diploid species geographically isolated from the other diploid A-genome species in potato relatives.</title>
        <authorList>
            <person name="Hosaka K."/>
        </authorList>
    </citation>
    <scope>NUCLEOTIDE SEQUENCE</scope>
    <source>
        <tissue evidence="2">Young leaves</tissue>
    </source>
</reference>
<dbReference type="InterPro" id="IPR002156">
    <property type="entry name" value="RNaseH_domain"/>
</dbReference>
<feature type="domain" description="RNase H type-1" evidence="1">
    <location>
        <begin position="51"/>
        <end position="180"/>
    </location>
</feature>
<dbReference type="InterPro" id="IPR053151">
    <property type="entry name" value="RNase_H-like"/>
</dbReference>
<dbReference type="InterPro" id="IPR044730">
    <property type="entry name" value="RNase_H-like_dom_plant"/>
</dbReference>
<dbReference type="Gene3D" id="3.30.420.10">
    <property type="entry name" value="Ribonuclease H-like superfamily/Ribonuclease H"/>
    <property type="match status" value="1"/>
</dbReference>
<dbReference type="InterPro" id="IPR036397">
    <property type="entry name" value="RNaseH_sf"/>
</dbReference>
<dbReference type="EMBL" id="CP133618">
    <property type="protein sequence ID" value="WMV36407.1"/>
    <property type="molecule type" value="Genomic_DNA"/>
</dbReference>
<proteinExistence type="predicted"/>
<sequence>MKHQIAWNIKAAIYKTFPNLKLDGRWTEICDTIERLRHIVIWRQVSWSKPLLNVVKINTDASYDVTNGKAGLGCVIRNHIGDLIMSFSIAVQCGSNNQAEAVAANYGLKWCIHNGFNKIQLELDSLIIVDMLNNRDTTNLKLRRIIQDTIQNMDKVDIIVSHCYREANSVADFFAKQAYSSGHSTFCFSYEQLPREVKGLFQLDKCQLPNIRRRYDKNNFFVS</sequence>
<dbReference type="PROSITE" id="PS50879">
    <property type="entry name" value="RNASE_H_1"/>
    <property type="match status" value="1"/>
</dbReference>
<gene>
    <name evidence="2" type="ORF">MTR67_029792</name>
</gene>
<name>A0AAF0R9W9_SOLVR</name>
<protein>
    <recommendedName>
        <fullName evidence="1">RNase H type-1 domain-containing protein</fullName>
    </recommendedName>
</protein>
<evidence type="ECO:0000313" key="2">
    <source>
        <dbReference type="EMBL" id="WMV36407.1"/>
    </source>
</evidence>
<dbReference type="GO" id="GO:0004523">
    <property type="term" value="F:RNA-DNA hybrid ribonuclease activity"/>
    <property type="evidence" value="ECO:0007669"/>
    <property type="project" value="InterPro"/>
</dbReference>
<accession>A0AAF0R9W9</accession>
<dbReference type="AlphaFoldDB" id="A0AAF0R9W9"/>
<dbReference type="PANTHER" id="PTHR47723:SF19">
    <property type="entry name" value="POLYNUCLEOTIDYL TRANSFERASE, RIBONUCLEASE H-LIKE SUPERFAMILY PROTEIN"/>
    <property type="match status" value="1"/>
</dbReference>
<dbReference type="Pfam" id="PF13456">
    <property type="entry name" value="RVT_3"/>
    <property type="match status" value="1"/>
</dbReference>
<keyword evidence="3" id="KW-1185">Reference proteome</keyword>
<dbReference type="CDD" id="cd06222">
    <property type="entry name" value="RNase_H_like"/>
    <property type="match status" value="1"/>
</dbReference>
<dbReference type="GO" id="GO:0003676">
    <property type="term" value="F:nucleic acid binding"/>
    <property type="evidence" value="ECO:0007669"/>
    <property type="project" value="InterPro"/>
</dbReference>
<dbReference type="InterPro" id="IPR012337">
    <property type="entry name" value="RNaseH-like_sf"/>
</dbReference>
<dbReference type="SUPFAM" id="SSF53098">
    <property type="entry name" value="Ribonuclease H-like"/>
    <property type="match status" value="1"/>
</dbReference>
<dbReference type="Proteomes" id="UP001234989">
    <property type="component" value="Chromosome 7"/>
</dbReference>